<dbReference type="Proteomes" id="UP001058974">
    <property type="component" value="Chromosome 5"/>
</dbReference>
<keyword evidence="2" id="KW-1185">Reference proteome</keyword>
<evidence type="ECO:0000313" key="2">
    <source>
        <dbReference type="Proteomes" id="UP001058974"/>
    </source>
</evidence>
<name>A0A9D4X499_PEA</name>
<evidence type="ECO:0000313" key="1">
    <source>
        <dbReference type="EMBL" id="KAI5413147.1"/>
    </source>
</evidence>
<dbReference type="EMBL" id="JAMSHJ010000005">
    <property type="protein sequence ID" value="KAI5413147.1"/>
    <property type="molecule type" value="Genomic_DNA"/>
</dbReference>
<gene>
    <name evidence="1" type="ORF">KIW84_057665</name>
</gene>
<proteinExistence type="predicted"/>
<comment type="caution">
    <text evidence="1">The sequence shown here is derived from an EMBL/GenBank/DDBJ whole genome shotgun (WGS) entry which is preliminary data.</text>
</comment>
<dbReference type="Gramene" id="Psat05G0766500-T1">
    <property type="protein sequence ID" value="KAI5413147.1"/>
    <property type="gene ID" value="KIW84_057665"/>
</dbReference>
<reference evidence="1 2" key="1">
    <citation type="journal article" date="2022" name="Nat. Genet.">
        <title>Improved pea reference genome and pan-genome highlight genomic features and evolutionary characteristics.</title>
        <authorList>
            <person name="Yang T."/>
            <person name="Liu R."/>
            <person name="Luo Y."/>
            <person name="Hu S."/>
            <person name="Wang D."/>
            <person name="Wang C."/>
            <person name="Pandey M.K."/>
            <person name="Ge S."/>
            <person name="Xu Q."/>
            <person name="Li N."/>
            <person name="Li G."/>
            <person name="Huang Y."/>
            <person name="Saxena R.K."/>
            <person name="Ji Y."/>
            <person name="Li M."/>
            <person name="Yan X."/>
            <person name="He Y."/>
            <person name="Liu Y."/>
            <person name="Wang X."/>
            <person name="Xiang C."/>
            <person name="Varshney R.K."/>
            <person name="Ding H."/>
            <person name="Gao S."/>
            <person name="Zong X."/>
        </authorList>
    </citation>
    <scope>NUCLEOTIDE SEQUENCE [LARGE SCALE GENOMIC DNA]</scope>
    <source>
        <strain evidence="1 2">cv. Zhongwan 6</strain>
    </source>
</reference>
<sequence>MIKLMFLLRHHLWTNIKRLEIKQSSEGYHHVPGVVETKVDNIYDMWNIPQTGSDAGSIKISIDGLNITHSAHDEKQLMSPTRMTPSTSGLLHGKQYKYVNSPAICLSSSNIQKHVEEPSRLSVKLNSGNATPLVSLPSLTGTAVDANTASFRLVKPEPIVNN</sequence>
<dbReference type="AlphaFoldDB" id="A0A9D4X499"/>
<protein>
    <submittedName>
        <fullName evidence="1">Uncharacterized protein</fullName>
    </submittedName>
</protein>
<accession>A0A9D4X499</accession>
<organism evidence="1 2">
    <name type="scientific">Pisum sativum</name>
    <name type="common">Garden pea</name>
    <name type="synonym">Lathyrus oleraceus</name>
    <dbReference type="NCBI Taxonomy" id="3888"/>
    <lineage>
        <taxon>Eukaryota</taxon>
        <taxon>Viridiplantae</taxon>
        <taxon>Streptophyta</taxon>
        <taxon>Embryophyta</taxon>
        <taxon>Tracheophyta</taxon>
        <taxon>Spermatophyta</taxon>
        <taxon>Magnoliopsida</taxon>
        <taxon>eudicotyledons</taxon>
        <taxon>Gunneridae</taxon>
        <taxon>Pentapetalae</taxon>
        <taxon>rosids</taxon>
        <taxon>fabids</taxon>
        <taxon>Fabales</taxon>
        <taxon>Fabaceae</taxon>
        <taxon>Papilionoideae</taxon>
        <taxon>50 kb inversion clade</taxon>
        <taxon>NPAAA clade</taxon>
        <taxon>Hologalegina</taxon>
        <taxon>IRL clade</taxon>
        <taxon>Fabeae</taxon>
        <taxon>Lathyrus</taxon>
    </lineage>
</organism>